<organism evidence="6 7">
    <name type="scientific">Faecalibacterium prausnitzii</name>
    <dbReference type="NCBI Taxonomy" id="853"/>
    <lineage>
        <taxon>Bacteria</taxon>
        <taxon>Bacillati</taxon>
        <taxon>Bacillota</taxon>
        <taxon>Clostridia</taxon>
        <taxon>Eubacteriales</taxon>
        <taxon>Oscillospiraceae</taxon>
        <taxon>Faecalibacterium</taxon>
    </lineage>
</organism>
<dbReference type="SUPFAM" id="SSF53448">
    <property type="entry name" value="Nucleotide-diphospho-sugar transferases"/>
    <property type="match status" value="1"/>
</dbReference>
<dbReference type="GO" id="GO:0016757">
    <property type="term" value="F:glycosyltransferase activity"/>
    <property type="evidence" value="ECO:0007669"/>
    <property type="project" value="UniProtKB-KW"/>
</dbReference>
<evidence type="ECO:0000256" key="1">
    <source>
        <dbReference type="ARBA" id="ARBA00004776"/>
    </source>
</evidence>
<dbReference type="Pfam" id="PF00535">
    <property type="entry name" value="Glycos_transf_2"/>
    <property type="match status" value="1"/>
</dbReference>
<dbReference type="Gene3D" id="3.90.550.10">
    <property type="entry name" value="Spore Coat Polysaccharide Biosynthesis Protein SpsA, Chain A"/>
    <property type="match status" value="1"/>
</dbReference>
<evidence type="ECO:0000313" key="7">
    <source>
        <dbReference type="Proteomes" id="UP000219901"/>
    </source>
</evidence>
<gene>
    <name evidence="6" type="ORF">CGS55_07660</name>
</gene>
<evidence type="ECO:0000259" key="5">
    <source>
        <dbReference type="Pfam" id="PF00535"/>
    </source>
</evidence>
<dbReference type="PANTHER" id="PTHR43179:SF12">
    <property type="entry name" value="GALACTOFURANOSYLTRANSFERASE GLFT2"/>
    <property type="match status" value="1"/>
</dbReference>
<keyword evidence="3" id="KW-0328">Glycosyltransferase</keyword>
<proteinExistence type="inferred from homology"/>
<sequence>MKNIESTACVILNYNDADTTISLVKKIEDYKNIEHIVVVDNCSADHSLEKLEKISNEKVVVCQSPRNGGYGFGNNIGVQYAKEHYGAKYVLIANPDVEFEESLVSVLQNKMQQDRSVAVVSANQRGVDGQLKKSGWLLPEKAETILHGEVLCAILLDKIGERKLGATPQSGWKFVDCVAGSLLMVDADVFLSVGGYDPEMFLYCEESTLGRKMMTLEKKTALYVSESYLHNHSVTISKSYNVKGQREQLLKSTLTYLKKYCDASKFEIHMASVLYKFGTLELTVIKEIKRLFRR</sequence>
<dbReference type="Proteomes" id="UP000219901">
    <property type="component" value="Unassembled WGS sequence"/>
</dbReference>
<comment type="pathway">
    <text evidence="1">Cell wall biogenesis; cell wall polysaccharide biosynthesis.</text>
</comment>
<dbReference type="AlphaFoldDB" id="A0A2A7A0G5"/>
<feature type="domain" description="Glycosyltransferase 2-like" evidence="5">
    <location>
        <begin position="10"/>
        <end position="133"/>
    </location>
</feature>
<protein>
    <recommendedName>
        <fullName evidence="5">Glycosyltransferase 2-like domain-containing protein</fullName>
    </recommendedName>
</protein>
<dbReference type="InterPro" id="IPR001173">
    <property type="entry name" value="Glyco_trans_2-like"/>
</dbReference>
<dbReference type="EMBL" id="NMTV01000045">
    <property type="protein sequence ID" value="PDX72644.1"/>
    <property type="molecule type" value="Genomic_DNA"/>
</dbReference>
<accession>A0A2A7A0G5</accession>
<evidence type="ECO:0000313" key="6">
    <source>
        <dbReference type="EMBL" id="PDX72644.1"/>
    </source>
</evidence>
<evidence type="ECO:0000256" key="2">
    <source>
        <dbReference type="ARBA" id="ARBA00006739"/>
    </source>
</evidence>
<dbReference type="RefSeq" id="WP_097783146.1">
    <property type="nucleotide sequence ID" value="NZ_NMTV01000045.1"/>
</dbReference>
<reference evidence="6 7" key="1">
    <citation type="journal article" date="2017" name="Front. Microbiol.">
        <title>New Insights into the Diversity of the Genus Faecalibacterium.</title>
        <authorList>
            <person name="Benevides L."/>
            <person name="Burman S."/>
            <person name="Martin R."/>
            <person name="Robert V."/>
            <person name="Thomas M."/>
            <person name="Miquel S."/>
            <person name="Chain F."/>
            <person name="Sokol H."/>
            <person name="Bermudez-Humaran L.G."/>
            <person name="Morrison M."/>
            <person name="Langella P."/>
            <person name="Azevedo V.A."/>
            <person name="Chatel J.M."/>
            <person name="Soares S."/>
        </authorList>
    </citation>
    <scope>NUCLEOTIDE SEQUENCE [LARGE SCALE GENOMIC DNA]</scope>
    <source>
        <strain evidence="6 7">CNCM I 4546</strain>
    </source>
</reference>
<dbReference type="InterPro" id="IPR029044">
    <property type="entry name" value="Nucleotide-diphossugar_trans"/>
</dbReference>
<dbReference type="PANTHER" id="PTHR43179">
    <property type="entry name" value="RHAMNOSYLTRANSFERASE WBBL"/>
    <property type="match status" value="1"/>
</dbReference>
<evidence type="ECO:0000256" key="4">
    <source>
        <dbReference type="ARBA" id="ARBA00022679"/>
    </source>
</evidence>
<comment type="caution">
    <text evidence="6">The sequence shown here is derived from an EMBL/GenBank/DDBJ whole genome shotgun (WGS) entry which is preliminary data.</text>
</comment>
<evidence type="ECO:0000256" key="3">
    <source>
        <dbReference type="ARBA" id="ARBA00022676"/>
    </source>
</evidence>
<keyword evidence="4" id="KW-0808">Transferase</keyword>
<comment type="similarity">
    <text evidence="2">Belongs to the glycosyltransferase 2 family.</text>
</comment>
<name>A0A2A7A0G5_9FIRM</name>